<accession>A0A7G5CEE9</accession>
<proteinExistence type="inferred from homology"/>
<dbReference type="PANTHER" id="PTHR35601:SF1">
    <property type="entry name" value="TOXIN RELE"/>
    <property type="match status" value="1"/>
</dbReference>
<evidence type="ECO:0000313" key="4">
    <source>
        <dbReference type="Proteomes" id="UP000515596"/>
    </source>
</evidence>
<keyword evidence="2" id="KW-1277">Toxin-antitoxin system</keyword>
<dbReference type="InterPro" id="IPR035093">
    <property type="entry name" value="RelE/ParE_toxin_dom_sf"/>
</dbReference>
<evidence type="ECO:0000256" key="1">
    <source>
        <dbReference type="ARBA" id="ARBA00006226"/>
    </source>
</evidence>
<dbReference type="Proteomes" id="UP000515596">
    <property type="component" value="Chromosome"/>
</dbReference>
<dbReference type="PANTHER" id="PTHR35601">
    <property type="entry name" value="TOXIN RELE"/>
    <property type="match status" value="1"/>
</dbReference>
<protein>
    <submittedName>
        <fullName evidence="3">Type II toxin-antitoxin system RelE/ParE family toxin</fullName>
    </submittedName>
</protein>
<evidence type="ECO:0000256" key="2">
    <source>
        <dbReference type="ARBA" id="ARBA00022649"/>
    </source>
</evidence>
<dbReference type="InterPro" id="IPR007712">
    <property type="entry name" value="RelE/ParE_toxin"/>
</dbReference>
<dbReference type="EMBL" id="CP050530">
    <property type="protein sequence ID" value="QMV47583.1"/>
    <property type="molecule type" value="Genomic_DNA"/>
</dbReference>
<dbReference type="SUPFAM" id="SSF143011">
    <property type="entry name" value="RelE-like"/>
    <property type="match status" value="1"/>
</dbReference>
<sequence>MEYDIVYSKNFTERDFPNLPKTIRSRITKAINERLTTDPIKFGKPLRGRLKGYRRIRISDYRVIYTVNIAKHKVFVATAGHREDVYSKMPLDLLL</sequence>
<dbReference type="Pfam" id="PF05016">
    <property type="entry name" value="ParE_toxin"/>
    <property type="match status" value="1"/>
</dbReference>
<comment type="similarity">
    <text evidence="1">Belongs to the RelE toxin family.</text>
</comment>
<name>A0A7G5CEE9_WOLPI</name>
<dbReference type="Gene3D" id="3.30.2310.20">
    <property type="entry name" value="RelE-like"/>
    <property type="match status" value="1"/>
</dbReference>
<organism evidence="3 4">
    <name type="scientific">Wolbachia pipientis</name>
    <dbReference type="NCBI Taxonomy" id="955"/>
    <lineage>
        <taxon>Bacteria</taxon>
        <taxon>Pseudomonadati</taxon>
        <taxon>Pseudomonadota</taxon>
        <taxon>Alphaproteobacteria</taxon>
        <taxon>Rickettsiales</taxon>
        <taxon>Anaplasmataceae</taxon>
        <taxon>Wolbachieae</taxon>
        <taxon>Wolbachia</taxon>
    </lineage>
</organism>
<dbReference type="AlphaFoldDB" id="A0A7G5CEE9"/>
<evidence type="ECO:0000313" key="3">
    <source>
        <dbReference type="EMBL" id="QMV47583.1"/>
    </source>
</evidence>
<dbReference type="NCBIfam" id="TIGR02385">
    <property type="entry name" value="RelE_StbE"/>
    <property type="match status" value="1"/>
</dbReference>
<gene>
    <name evidence="3" type="ORF">HC356_05500</name>
</gene>
<reference evidence="3 4" key="1">
    <citation type="journal article" date="2020" name="Mol. Biol. Evol.">
        <title>Life and death of selfish genes: comparative genomics reveals the dynamic evolution of cytoplasmic incompatibility.</title>
        <authorList>
            <person name="Martinez J."/>
            <person name="Klasson L."/>
            <person name="Welch J."/>
            <person name="Jiggins F.M."/>
        </authorList>
    </citation>
    <scope>NUCLEOTIDE SEQUENCE [LARGE SCALE GENOMIC DNA]</scope>
    <source>
        <strain evidence="3">WNik</strain>
    </source>
</reference>